<feature type="domain" description="Acylphosphatase-like" evidence="6">
    <location>
        <begin position="11"/>
        <end position="99"/>
    </location>
</feature>
<dbReference type="EMBL" id="FNKX01000003">
    <property type="protein sequence ID" value="SDR58754.1"/>
    <property type="molecule type" value="Genomic_DNA"/>
</dbReference>
<reference evidence="8" key="1">
    <citation type="submission" date="2016-10" db="EMBL/GenBank/DDBJ databases">
        <authorList>
            <person name="Varghese N."/>
            <person name="Submissions S."/>
        </authorList>
    </citation>
    <scope>NUCLEOTIDE SEQUENCE [LARGE SCALE GENOMIC DNA]</scope>
    <source>
        <strain evidence="8">DUS833</strain>
    </source>
</reference>
<dbReference type="RefSeq" id="WP_090810768.1">
    <property type="nucleotide sequence ID" value="NZ_FNKX01000003.1"/>
</dbReference>
<proteinExistence type="inferred from homology"/>
<dbReference type="PANTHER" id="PTHR47268:SF4">
    <property type="entry name" value="ACYLPHOSPHATASE"/>
    <property type="match status" value="1"/>
</dbReference>
<evidence type="ECO:0000256" key="1">
    <source>
        <dbReference type="ARBA" id="ARBA00005614"/>
    </source>
</evidence>
<dbReference type="Proteomes" id="UP000199365">
    <property type="component" value="Unassembled WGS sequence"/>
</dbReference>
<dbReference type="PROSITE" id="PS00151">
    <property type="entry name" value="ACYLPHOSPHATASE_2"/>
    <property type="match status" value="1"/>
</dbReference>
<dbReference type="AlphaFoldDB" id="A0A1H1K8X6"/>
<dbReference type="Pfam" id="PF00708">
    <property type="entry name" value="Acylphosphatase"/>
    <property type="match status" value="1"/>
</dbReference>
<dbReference type="PRINTS" id="PR00112">
    <property type="entry name" value="ACYLPHPHTASE"/>
</dbReference>
<evidence type="ECO:0000256" key="5">
    <source>
        <dbReference type="RuleBase" id="RU004168"/>
    </source>
</evidence>
<accession>A0A1H1K8X6</accession>
<gene>
    <name evidence="7" type="ORF">SAMN05445850_6639</name>
</gene>
<dbReference type="Gene3D" id="3.30.70.100">
    <property type="match status" value="1"/>
</dbReference>
<protein>
    <recommendedName>
        <fullName evidence="2 4">acylphosphatase</fullName>
        <ecNumber evidence="2 4">3.6.1.7</ecNumber>
    </recommendedName>
</protein>
<evidence type="ECO:0000256" key="3">
    <source>
        <dbReference type="ARBA" id="ARBA00047645"/>
    </source>
</evidence>
<dbReference type="STRING" id="157910.SAMN05445850_6639"/>
<evidence type="ECO:0000256" key="2">
    <source>
        <dbReference type="ARBA" id="ARBA00012150"/>
    </source>
</evidence>
<sequence>MTPQFDTDLRTRLVRVYGHVQGVGYRQACINEATARGITGWVRNRMDGSVEAVLQGHAEELERICDWLVDGAHAALVDRLEVQELSPPVARFDEFKLAATV</sequence>
<dbReference type="InterPro" id="IPR017968">
    <property type="entry name" value="Acylphosphatase_CS"/>
</dbReference>
<organism evidence="7 8">
    <name type="scientific">Paraburkholderia tuberum</name>
    <dbReference type="NCBI Taxonomy" id="157910"/>
    <lineage>
        <taxon>Bacteria</taxon>
        <taxon>Pseudomonadati</taxon>
        <taxon>Pseudomonadota</taxon>
        <taxon>Betaproteobacteria</taxon>
        <taxon>Burkholderiales</taxon>
        <taxon>Burkholderiaceae</taxon>
        <taxon>Paraburkholderia</taxon>
    </lineage>
</organism>
<comment type="catalytic activity">
    <reaction evidence="3 4">
        <text>an acyl phosphate + H2O = a carboxylate + phosphate + H(+)</text>
        <dbReference type="Rhea" id="RHEA:14965"/>
        <dbReference type="ChEBI" id="CHEBI:15377"/>
        <dbReference type="ChEBI" id="CHEBI:15378"/>
        <dbReference type="ChEBI" id="CHEBI:29067"/>
        <dbReference type="ChEBI" id="CHEBI:43474"/>
        <dbReference type="ChEBI" id="CHEBI:59918"/>
        <dbReference type="EC" id="3.6.1.7"/>
    </reaction>
</comment>
<comment type="similarity">
    <text evidence="1 5">Belongs to the acylphosphatase family.</text>
</comment>
<dbReference type="EC" id="3.6.1.7" evidence="2 4"/>
<dbReference type="InterPro" id="IPR001792">
    <property type="entry name" value="Acylphosphatase-like_dom"/>
</dbReference>
<evidence type="ECO:0000259" key="6">
    <source>
        <dbReference type="PROSITE" id="PS51160"/>
    </source>
</evidence>
<evidence type="ECO:0000313" key="7">
    <source>
        <dbReference type="EMBL" id="SDR58754.1"/>
    </source>
</evidence>
<dbReference type="InterPro" id="IPR020456">
    <property type="entry name" value="Acylphosphatase"/>
</dbReference>
<dbReference type="SUPFAM" id="SSF54975">
    <property type="entry name" value="Acylphosphatase/BLUF domain-like"/>
    <property type="match status" value="1"/>
</dbReference>
<dbReference type="InterPro" id="IPR036046">
    <property type="entry name" value="Acylphosphatase-like_dom_sf"/>
</dbReference>
<evidence type="ECO:0000256" key="4">
    <source>
        <dbReference type="PROSITE-ProRule" id="PRU00520"/>
    </source>
</evidence>
<dbReference type="GO" id="GO:0003998">
    <property type="term" value="F:acylphosphatase activity"/>
    <property type="evidence" value="ECO:0007669"/>
    <property type="project" value="UniProtKB-EC"/>
</dbReference>
<keyword evidence="8" id="KW-1185">Reference proteome</keyword>
<evidence type="ECO:0000313" key="8">
    <source>
        <dbReference type="Proteomes" id="UP000199365"/>
    </source>
</evidence>
<name>A0A1H1K8X6_9BURK</name>
<feature type="active site" evidence="4">
    <location>
        <position position="44"/>
    </location>
</feature>
<dbReference type="PANTHER" id="PTHR47268">
    <property type="entry name" value="ACYLPHOSPHATASE"/>
    <property type="match status" value="1"/>
</dbReference>
<dbReference type="PROSITE" id="PS51160">
    <property type="entry name" value="ACYLPHOSPHATASE_3"/>
    <property type="match status" value="1"/>
</dbReference>
<feature type="active site" evidence="4">
    <location>
        <position position="26"/>
    </location>
</feature>
<keyword evidence="4" id="KW-0378">Hydrolase</keyword>